<protein>
    <recommendedName>
        <fullName evidence="3">Phosphatidic acid phosphatase type 2/haloperoxidase domain-containing protein</fullName>
    </recommendedName>
</protein>
<keyword evidence="5" id="KW-1185">Reference proteome</keyword>
<evidence type="ECO:0000259" key="3">
    <source>
        <dbReference type="SMART" id="SM00014"/>
    </source>
</evidence>
<dbReference type="InterPro" id="IPR036938">
    <property type="entry name" value="PAP2/HPO_sf"/>
</dbReference>
<dbReference type="SMART" id="SM00014">
    <property type="entry name" value="acidPPc"/>
    <property type="match status" value="1"/>
</dbReference>
<keyword evidence="1" id="KW-0812">Transmembrane</keyword>
<keyword evidence="1" id="KW-1133">Transmembrane helix</keyword>
<keyword evidence="2" id="KW-0732">Signal</keyword>
<feature type="domain" description="Phosphatidic acid phosphatase type 2/haloperoxidase" evidence="3">
    <location>
        <begin position="94"/>
        <end position="206"/>
    </location>
</feature>
<feature type="chain" id="PRO_5005850186" description="Phosphatidic acid phosphatase type 2/haloperoxidase domain-containing protein" evidence="2">
    <location>
        <begin position="27"/>
        <end position="231"/>
    </location>
</feature>
<dbReference type="Proteomes" id="UP000037982">
    <property type="component" value="Unassembled WGS sequence"/>
</dbReference>
<feature type="signal peptide" evidence="2">
    <location>
        <begin position="1"/>
        <end position="26"/>
    </location>
</feature>
<dbReference type="Gene3D" id="1.20.144.10">
    <property type="entry name" value="Phosphatidic acid phosphatase type 2/haloperoxidase"/>
    <property type="match status" value="1"/>
</dbReference>
<comment type="caution">
    <text evidence="4">The sequence shown here is derived from an EMBL/GenBank/DDBJ whole genome shotgun (WGS) entry which is preliminary data.</text>
</comment>
<proteinExistence type="predicted"/>
<evidence type="ECO:0000313" key="4">
    <source>
        <dbReference type="EMBL" id="KPC67061.1"/>
    </source>
</evidence>
<evidence type="ECO:0000256" key="1">
    <source>
        <dbReference type="SAM" id="Phobius"/>
    </source>
</evidence>
<reference evidence="5" key="1">
    <citation type="submission" date="2015-07" db="EMBL/GenBank/DDBJ databases">
        <authorList>
            <person name="Ju K.-S."/>
            <person name="Doroghazi J.R."/>
            <person name="Metcalf W.W."/>
        </authorList>
    </citation>
    <scope>NUCLEOTIDE SEQUENCE [LARGE SCALE GENOMIC DNA]</scope>
    <source>
        <strain evidence="5">NRRL ISP-5002</strain>
    </source>
</reference>
<keyword evidence="1" id="KW-0472">Membrane</keyword>
<accession>A0A0N0H4F2</accession>
<dbReference type="PANTHER" id="PTHR14969:SF13">
    <property type="entry name" value="AT30094P"/>
    <property type="match status" value="1"/>
</dbReference>
<evidence type="ECO:0000313" key="5">
    <source>
        <dbReference type="Proteomes" id="UP000037982"/>
    </source>
</evidence>
<organism evidence="4 5">
    <name type="scientific">Streptomyces chattanoogensis</name>
    <dbReference type="NCBI Taxonomy" id="66876"/>
    <lineage>
        <taxon>Bacteria</taxon>
        <taxon>Bacillati</taxon>
        <taxon>Actinomycetota</taxon>
        <taxon>Actinomycetes</taxon>
        <taxon>Kitasatosporales</taxon>
        <taxon>Streptomycetaceae</taxon>
        <taxon>Streptomyces</taxon>
    </lineage>
</organism>
<dbReference type="SUPFAM" id="SSF48317">
    <property type="entry name" value="Acid phosphatase/Vanadium-dependent haloperoxidase"/>
    <property type="match status" value="1"/>
</dbReference>
<gene>
    <name evidence="4" type="ORF">ADL29_02500</name>
</gene>
<evidence type="ECO:0000256" key="2">
    <source>
        <dbReference type="SAM" id="SignalP"/>
    </source>
</evidence>
<dbReference type="CDD" id="cd03392">
    <property type="entry name" value="PAP2_like_2"/>
    <property type="match status" value="1"/>
</dbReference>
<name>A0A0N0H4F2_9ACTN</name>
<dbReference type="RefSeq" id="WP_245689099.1">
    <property type="nucleotide sequence ID" value="NZ_LGKG01000001.1"/>
</dbReference>
<dbReference type="EMBL" id="LGKG01000001">
    <property type="protein sequence ID" value="KPC67061.1"/>
    <property type="molecule type" value="Genomic_DNA"/>
</dbReference>
<dbReference type="AlphaFoldDB" id="A0A0N0H4F2"/>
<dbReference type="InterPro" id="IPR000326">
    <property type="entry name" value="PAP2/HPO"/>
</dbReference>
<feature type="transmembrane region" description="Helical" evidence="1">
    <location>
        <begin position="59"/>
        <end position="81"/>
    </location>
</feature>
<dbReference type="PANTHER" id="PTHR14969">
    <property type="entry name" value="SPHINGOSINE-1-PHOSPHATE PHOSPHOHYDROLASE"/>
    <property type="match status" value="1"/>
</dbReference>
<dbReference type="Pfam" id="PF01569">
    <property type="entry name" value="PAP2"/>
    <property type="match status" value="1"/>
</dbReference>
<dbReference type="PATRIC" id="fig|66876.3.peg.529"/>
<feature type="transmembrane region" description="Helical" evidence="1">
    <location>
        <begin position="191"/>
        <end position="208"/>
    </location>
</feature>
<sequence length="231" mass="23820">MTRTGPRRLLPPLVVAALCAALFAAAAVLVSVRHGTPLAPERAAHHWTTVHRGEPLSSLARAVTATGTGAVPYLMAVLAGLLAGRHPLGRLRAAACTVAVLAVGQALRYGLMELLARPRPPAADWAGHAAHYSFPSGHATTSALAAGLLAWGIAHRARPGVARTWCAVLILWACAVGVTRVYLGIHWPGDVLAGWLLAATVLSLALLAEPVALPPPGAADSPTPVRLRGTP</sequence>
<feature type="transmembrane region" description="Helical" evidence="1">
    <location>
        <begin position="165"/>
        <end position="185"/>
    </location>
</feature>